<dbReference type="Pfam" id="PF13692">
    <property type="entry name" value="Glyco_trans_1_4"/>
    <property type="match status" value="1"/>
</dbReference>
<dbReference type="SUPFAM" id="SSF53756">
    <property type="entry name" value="UDP-Glycosyltransferase/glycogen phosphorylase"/>
    <property type="match status" value="1"/>
</dbReference>
<reference evidence="1 2" key="1">
    <citation type="submission" date="2024-05" db="EMBL/GenBank/DDBJ databases">
        <authorList>
            <person name="Jiang F."/>
        </authorList>
    </citation>
    <scope>NUCLEOTIDE SEQUENCE [LARGE SCALE GENOMIC DNA]</scope>
    <source>
        <strain evidence="1 2">LZ166</strain>
    </source>
</reference>
<dbReference type="GO" id="GO:0016757">
    <property type="term" value="F:glycosyltransferase activity"/>
    <property type="evidence" value="ECO:0007669"/>
    <property type="project" value="UniProtKB-KW"/>
</dbReference>
<dbReference type="EMBL" id="JBDPGJ010000003">
    <property type="protein sequence ID" value="MEX0406928.1"/>
    <property type="molecule type" value="Genomic_DNA"/>
</dbReference>
<evidence type="ECO:0000313" key="2">
    <source>
        <dbReference type="Proteomes" id="UP001556692"/>
    </source>
</evidence>
<dbReference type="Proteomes" id="UP001556692">
    <property type="component" value="Unassembled WGS sequence"/>
</dbReference>
<sequence length="381" mass="41410">MAPQLLVIDDRTPTPDRDSGSACTFAYLQILAGAGLDVTFLPSVLGDAGRYSEAIRALGIAVPKATTYPSLDAAVDHLAPKADLVIIFRAPIAQRVFDHVRRVAPKAKIIFHTVDLHHLRMRRQAELAGDPELANASDAMRLIELDFVARADATIVVSSFEHVVLRGLVADADIRHIPLLREAPKRGGGWAARLSGLFRRRDSLPQRRDIVFIGGFEHAPNGDGVHWFVSQVWPKVLNAEPGGRLVVAGSNLTPDIAALASDTITPLGYVQDLRDLFSTARMSIAPLRYGAGVKGKIISSLSYEVPVVATRIAAEGTGLVDGLNVLIGDDPQEMADAVVRLIRDDGLWRRLSKAGYRTFMDVHSHAAGRPKIMKLVEDLLR</sequence>
<comment type="caution">
    <text evidence="1">The sequence shown here is derived from an EMBL/GenBank/DDBJ whole genome shotgun (WGS) entry which is preliminary data.</text>
</comment>
<dbReference type="EC" id="2.4.-.-" evidence="1"/>
<keyword evidence="1" id="KW-0328">Glycosyltransferase</keyword>
<accession>A0ABV3SKZ8</accession>
<dbReference type="PANTHER" id="PTHR12526">
    <property type="entry name" value="GLYCOSYLTRANSFERASE"/>
    <property type="match status" value="1"/>
</dbReference>
<evidence type="ECO:0000313" key="1">
    <source>
        <dbReference type="EMBL" id="MEX0406928.1"/>
    </source>
</evidence>
<dbReference type="CDD" id="cd03801">
    <property type="entry name" value="GT4_PimA-like"/>
    <property type="match status" value="1"/>
</dbReference>
<proteinExistence type="predicted"/>
<dbReference type="Gene3D" id="3.40.50.2000">
    <property type="entry name" value="Glycogen Phosphorylase B"/>
    <property type="match status" value="1"/>
</dbReference>
<protein>
    <submittedName>
        <fullName evidence="1">Glycosyltransferase</fullName>
        <ecNumber evidence="1">2.4.-.-</ecNumber>
    </submittedName>
</protein>
<name>A0ABV3SKZ8_9HYPH</name>
<organism evidence="1 2">
    <name type="scientific">Aquibium pacificus</name>
    <dbReference type="NCBI Taxonomy" id="3153579"/>
    <lineage>
        <taxon>Bacteria</taxon>
        <taxon>Pseudomonadati</taxon>
        <taxon>Pseudomonadota</taxon>
        <taxon>Alphaproteobacteria</taxon>
        <taxon>Hyphomicrobiales</taxon>
        <taxon>Phyllobacteriaceae</taxon>
        <taxon>Aquibium</taxon>
    </lineage>
</organism>
<keyword evidence="1" id="KW-0808">Transferase</keyword>
<keyword evidence="2" id="KW-1185">Reference proteome</keyword>
<gene>
    <name evidence="1" type="ORF">ABGN05_14790</name>
</gene>